<dbReference type="GO" id="GO:0022857">
    <property type="term" value="F:transmembrane transporter activity"/>
    <property type="evidence" value="ECO:0007669"/>
    <property type="project" value="InterPro"/>
</dbReference>
<dbReference type="Gene3D" id="2.40.30.170">
    <property type="match status" value="1"/>
</dbReference>
<evidence type="ECO:0000259" key="5">
    <source>
        <dbReference type="Pfam" id="PF25876"/>
    </source>
</evidence>
<feature type="compositionally biased region" description="Low complexity" evidence="4">
    <location>
        <begin position="382"/>
        <end position="404"/>
    </location>
</feature>
<organism evidence="9 10">
    <name type="scientific">Candidatus Mucispirillum faecigallinarum</name>
    <dbReference type="NCBI Taxonomy" id="2838699"/>
    <lineage>
        <taxon>Bacteria</taxon>
        <taxon>Pseudomonadati</taxon>
        <taxon>Deferribacterota</taxon>
        <taxon>Deferribacteres</taxon>
        <taxon>Deferribacterales</taxon>
        <taxon>Mucispirillaceae</taxon>
        <taxon>Mucispirillum</taxon>
    </lineage>
</organism>
<proteinExistence type="inferred from homology"/>
<feature type="coiled-coil region" evidence="3">
    <location>
        <begin position="96"/>
        <end position="130"/>
    </location>
</feature>
<dbReference type="InterPro" id="IPR058627">
    <property type="entry name" value="MdtA-like_C"/>
</dbReference>
<comment type="subcellular location">
    <subcellularLocation>
        <location evidence="1">Cell envelope</location>
    </subcellularLocation>
</comment>
<dbReference type="Proteomes" id="UP000824176">
    <property type="component" value="Unassembled WGS sequence"/>
</dbReference>
<keyword evidence="3" id="KW-0175">Coiled coil</keyword>
<dbReference type="AlphaFoldDB" id="A0A9D2GTM4"/>
<feature type="region of interest" description="Disordered" evidence="4">
    <location>
        <begin position="381"/>
        <end position="404"/>
    </location>
</feature>
<sequence length="404" mass="43851">MQNISITKVIPLLIVSLFLFSGCKKEAVQQTQSAPAIVEMMTVKQENAPFDTIFVGIAEGSKAVDVRAQVGGILRERVYQEGQYVNAGDVLFVIESDTYEAALKVAQGNLDNAKAQLRKAKLDYDRKSNLYKTSSISKSEYDSAVASYEMAKAQVETAQGNLSDSKIRLGYANVVAPVSGYTSRANYTEGNLITTADVNPLTVVNQVNPIHVTFSIPATTMTSIRLLASEGKVTIADNLTSTLYFGDGVEYPEKGNIIFFDKMITSATGDIKAKAEFPNPYMAVLPGQYVRATLDGYTFVNAIIIPQKAVVQRQGQQMVIVVDQQNIAHFTPVELGMNLGNKFLVTKGLNAGDRIVIEGTNKVMRDNSPVMDKALMMQKMSAQGKTQGQAKSAAGQGMQQGQKQ</sequence>
<dbReference type="Gene3D" id="2.40.420.20">
    <property type="match status" value="1"/>
</dbReference>
<evidence type="ECO:0000259" key="7">
    <source>
        <dbReference type="Pfam" id="PF25944"/>
    </source>
</evidence>
<feature type="domain" description="Multidrug resistance protein MdtA-like beta-barrel" evidence="7">
    <location>
        <begin position="209"/>
        <end position="295"/>
    </location>
</feature>
<dbReference type="InterPro" id="IPR058624">
    <property type="entry name" value="MdtA-like_HH"/>
</dbReference>
<dbReference type="Pfam" id="PF25944">
    <property type="entry name" value="Beta-barrel_RND"/>
    <property type="match status" value="1"/>
</dbReference>
<reference evidence="9" key="1">
    <citation type="journal article" date="2021" name="PeerJ">
        <title>Extensive microbial diversity within the chicken gut microbiome revealed by metagenomics and culture.</title>
        <authorList>
            <person name="Gilroy R."/>
            <person name="Ravi A."/>
            <person name="Getino M."/>
            <person name="Pursley I."/>
            <person name="Horton D.L."/>
            <person name="Alikhan N.F."/>
            <person name="Baker D."/>
            <person name="Gharbi K."/>
            <person name="Hall N."/>
            <person name="Watson M."/>
            <person name="Adriaenssens E.M."/>
            <person name="Foster-Nyarko E."/>
            <person name="Jarju S."/>
            <person name="Secka A."/>
            <person name="Antonio M."/>
            <person name="Oren A."/>
            <person name="Chaudhuri R.R."/>
            <person name="La Ragione R."/>
            <person name="Hildebrand F."/>
            <person name="Pallen M.J."/>
        </authorList>
    </citation>
    <scope>NUCLEOTIDE SEQUENCE</scope>
    <source>
        <strain evidence="9">ChiW4-1371</strain>
    </source>
</reference>
<reference evidence="9" key="2">
    <citation type="submission" date="2021-04" db="EMBL/GenBank/DDBJ databases">
        <authorList>
            <person name="Gilroy R."/>
        </authorList>
    </citation>
    <scope>NUCLEOTIDE SEQUENCE</scope>
    <source>
        <strain evidence="9">ChiW4-1371</strain>
    </source>
</reference>
<dbReference type="GO" id="GO:0046677">
    <property type="term" value="P:response to antibiotic"/>
    <property type="evidence" value="ECO:0007669"/>
    <property type="project" value="TreeGrafter"/>
</dbReference>
<dbReference type="GO" id="GO:0005886">
    <property type="term" value="C:plasma membrane"/>
    <property type="evidence" value="ECO:0007669"/>
    <property type="project" value="TreeGrafter"/>
</dbReference>
<accession>A0A9D2GTM4</accession>
<comment type="caution">
    <text evidence="9">The sequence shown here is derived from an EMBL/GenBank/DDBJ whole genome shotgun (WGS) entry which is preliminary data.</text>
</comment>
<dbReference type="PANTHER" id="PTHR30158">
    <property type="entry name" value="ACRA/E-RELATED COMPONENT OF DRUG EFFLUX TRANSPORTER"/>
    <property type="match status" value="1"/>
</dbReference>
<dbReference type="Gene3D" id="2.40.50.100">
    <property type="match status" value="1"/>
</dbReference>
<gene>
    <name evidence="9" type="ORF">H9804_02380</name>
</gene>
<dbReference type="NCBIfam" id="TIGR01730">
    <property type="entry name" value="RND_mfp"/>
    <property type="match status" value="1"/>
</dbReference>
<dbReference type="Gene3D" id="1.10.287.470">
    <property type="entry name" value="Helix hairpin bin"/>
    <property type="match status" value="1"/>
</dbReference>
<evidence type="ECO:0000256" key="2">
    <source>
        <dbReference type="ARBA" id="ARBA00009477"/>
    </source>
</evidence>
<dbReference type="EMBL" id="DXAQ01000034">
    <property type="protein sequence ID" value="HIZ88766.1"/>
    <property type="molecule type" value="Genomic_DNA"/>
</dbReference>
<dbReference type="Pfam" id="PF25917">
    <property type="entry name" value="BSH_RND"/>
    <property type="match status" value="1"/>
</dbReference>
<protein>
    <submittedName>
        <fullName evidence="9">Efflux RND transporter periplasmic adaptor subunit</fullName>
    </submittedName>
</protein>
<evidence type="ECO:0000259" key="6">
    <source>
        <dbReference type="Pfam" id="PF25917"/>
    </source>
</evidence>
<evidence type="ECO:0000259" key="8">
    <source>
        <dbReference type="Pfam" id="PF25967"/>
    </source>
</evidence>
<dbReference type="Pfam" id="PF25876">
    <property type="entry name" value="HH_MFP_RND"/>
    <property type="match status" value="1"/>
</dbReference>
<comment type="similarity">
    <text evidence="2">Belongs to the membrane fusion protein (MFP) (TC 8.A.1) family.</text>
</comment>
<evidence type="ECO:0000256" key="4">
    <source>
        <dbReference type="SAM" id="MobiDB-lite"/>
    </source>
</evidence>
<feature type="domain" description="Multidrug resistance protein MdtA-like alpha-helical hairpin" evidence="5">
    <location>
        <begin position="103"/>
        <end position="172"/>
    </location>
</feature>
<dbReference type="Pfam" id="PF25967">
    <property type="entry name" value="RND-MFP_C"/>
    <property type="match status" value="1"/>
</dbReference>
<dbReference type="InterPro" id="IPR058626">
    <property type="entry name" value="MdtA-like_b-barrel"/>
</dbReference>
<feature type="domain" description="Multidrug resistance protein MdtA-like C-terminal permuted SH3" evidence="8">
    <location>
        <begin position="301"/>
        <end position="361"/>
    </location>
</feature>
<evidence type="ECO:0000313" key="9">
    <source>
        <dbReference type="EMBL" id="HIZ88766.1"/>
    </source>
</evidence>
<dbReference type="SUPFAM" id="SSF111369">
    <property type="entry name" value="HlyD-like secretion proteins"/>
    <property type="match status" value="1"/>
</dbReference>
<dbReference type="InterPro" id="IPR006143">
    <property type="entry name" value="RND_pump_MFP"/>
</dbReference>
<evidence type="ECO:0000256" key="3">
    <source>
        <dbReference type="SAM" id="Coils"/>
    </source>
</evidence>
<feature type="domain" description="Multidrug resistance protein MdtA-like barrel-sandwich hybrid" evidence="6">
    <location>
        <begin position="63"/>
        <end position="204"/>
    </location>
</feature>
<evidence type="ECO:0000256" key="1">
    <source>
        <dbReference type="ARBA" id="ARBA00004196"/>
    </source>
</evidence>
<name>A0A9D2GTM4_9BACT</name>
<evidence type="ECO:0000313" key="10">
    <source>
        <dbReference type="Proteomes" id="UP000824176"/>
    </source>
</evidence>
<dbReference type="InterPro" id="IPR058625">
    <property type="entry name" value="MdtA-like_BSH"/>
</dbReference>